<keyword evidence="11 13" id="KW-0472">Membrane</keyword>
<dbReference type="EMBL" id="FCNV02000002">
    <property type="protein sequence ID" value="SAL23589.1"/>
    <property type="molecule type" value="Genomic_DNA"/>
</dbReference>
<evidence type="ECO:0000256" key="7">
    <source>
        <dbReference type="ARBA" id="ARBA00022723"/>
    </source>
</evidence>
<feature type="transmembrane region" description="Helical" evidence="13">
    <location>
        <begin position="160"/>
        <end position="183"/>
    </location>
</feature>
<dbReference type="InterPro" id="IPR016174">
    <property type="entry name" value="Di-haem_cyt_TM"/>
</dbReference>
<evidence type="ECO:0000259" key="14">
    <source>
        <dbReference type="Pfam" id="PF01292"/>
    </source>
</evidence>
<dbReference type="InterPro" id="IPR011577">
    <property type="entry name" value="Cyt_b561_bac/Ni-Hgenase"/>
</dbReference>
<dbReference type="GO" id="GO:0022904">
    <property type="term" value="P:respiratory electron transport chain"/>
    <property type="evidence" value="ECO:0007669"/>
    <property type="project" value="InterPro"/>
</dbReference>
<keyword evidence="10" id="KW-0408">Iron</keyword>
<feature type="transmembrane region" description="Helical" evidence="13">
    <location>
        <begin position="61"/>
        <end position="85"/>
    </location>
</feature>
<evidence type="ECO:0000256" key="11">
    <source>
        <dbReference type="ARBA" id="ARBA00023136"/>
    </source>
</evidence>
<comment type="caution">
    <text evidence="15">The sequence shown here is derived from an EMBL/GenBank/DDBJ whole genome shotgun (WGS) entry which is preliminary data.</text>
</comment>
<comment type="cofactor">
    <cofactor evidence="1">
        <name>heme b</name>
        <dbReference type="ChEBI" id="CHEBI:60344"/>
    </cofactor>
</comment>
<evidence type="ECO:0000256" key="10">
    <source>
        <dbReference type="ARBA" id="ARBA00023004"/>
    </source>
</evidence>
<dbReference type="GO" id="GO:0005886">
    <property type="term" value="C:plasma membrane"/>
    <property type="evidence" value="ECO:0007669"/>
    <property type="project" value="UniProtKB-SubCell"/>
</dbReference>
<evidence type="ECO:0000256" key="9">
    <source>
        <dbReference type="ARBA" id="ARBA00022989"/>
    </source>
</evidence>
<dbReference type="PANTHER" id="PTHR30529">
    <property type="entry name" value="CYTOCHROME B561"/>
    <property type="match status" value="1"/>
</dbReference>
<keyword evidence="5" id="KW-0349">Heme</keyword>
<comment type="similarity">
    <text evidence="12">Belongs to the cytochrome b561 family.</text>
</comment>
<sequence length="198" mass="21814">MQHDKHPSTLSNAATRIAAGDDRTSYDRISIALHWLTVVLVLAQFALSQVWGFFPRPTRHVLIVTHMSFGILLTAVIVMRIVWRLSPGHQAPVASSGWVELAAKAVHYLLYVLLAAEAVLGFVLRWSGNEAMSFFGLLIAPPFAPFSKAAHHTIGEAHEFIGWAIIVLAAAHAAAAMFHHFVVRDAVLTRMLPGLKRR</sequence>
<proteinExistence type="inferred from homology"/>
<evidence type="ECO:0000256" key="8">
    <source>
        <dbReference type="ARBA" id="ARBA00022982"/>
    </source>
</evidence>
<feature type="domain" description="Cytochrome b561 bacterial/Ni-hydrogenase" evidence="14">
    <location>
        <begin position="26"/>
        <end position="194"/>
    </location>
</feature>
<gene>
    <name evidence="15" type="ORF">AWB72_01740</name>
</gene>
<evidence type="ECO:0000256" key="4">
    <source>
        <dbReference type="ARBA" id="ARBA00022475"/>
    </source>
</evidence>
<feature type="transmembrane region" description="Helical" evidence="13">
    <location>
        <begin position="131"/>
        <end position="148"/>
    </location>
</feature>
<evidence type="ECO:0000256" key="12">
    <source>
        <dbReference type="ARBA" id="ARBA00037975"/>
    </source>
</evidence>
<feature type="transmembrane region" description="Helical" evidence="13">
    <location>
        <begin position="105"/>
        <end position="124"/>
    </location>
</feature>
<dbReference type="SUPFAM" id="SSF81342">
    <property type="entry name" value="Transmembrane di-heme cytochromes"/>
    <property type="match status" value="1"/>
</dbReference>
<dbReference type="AlphaFoldDB" id="A0A658QUP6"/>
<name>A0A658QUP6_9BURK</name>
<dbReference type="InterPro" id="IPR052168">
    <property type="entry name" value="Cytochrome_b561_oxidase"/>
</dbReference>
<comment type="subcellular location">
    <subcellularLocation>
        <location evidence="2">Cell membrane</location>
        <topology evidence="2">Multi-pass membrane protein</topology>
    </subcellularLocation>
</comment>
<dbReference type="GO" id="GO:0020037">
    <property type="term" value="F:heme binding"/>
    <property type="evidence" value="ECO:0007669"/>
    <property type="project" value="TreeGrafter"/>
</dbReference>
<evidence type="ECO:0000256" key="2">
    <source>
        <dbReference type="ARBA" id="ARBA00004651"/>
    </source>
</evidence>
<evidence type="ECO:0000256" key="5">
    <source>
        <dbReference type="ARBA" id="ARBA00022617"/>
    </source>
</evidence>
<protein>
    <submittedName>
        <fullName evidence="15">Cytochrome B561</fullName>
    </submittedName>
</protein>
<keyword evidence="7" id="KW-0479">Metal-binding</keyword>
<dbReference type="Pfam" id="PF01292">
    <property type="entry name" value="Ni_hydr_CYTB"/>
    <property type="match status" value="1"/>
</dbReference>
<dbReference type="GO" id="GO:0046872">
    <property type="term" value="F:metal ion binding"/>
    <property type="evidence" value="ECO:0007669"/>
    <property type="project" value="UniProtKB-KW"/>
</dbReference>
<keyword evidence="6 13" id="KW-0812">Transmembrane</keyword>
<feature type="transmembrane region" description="Helical" evidence="13">
    <location>
        <begin position="32"/>
        <end position="54"/>
    </location>
</feature>
<evidence type="ECO:0000256" key="6">
    <source>
        <dbReference type="ARBA" id="ARBA00022692"/>
    </source>
</evidence>
<dbReference type="OrthoDB" id="8536275at2"/>
<organism evidence="15 16">
    <name type="scientific">Caballeronia concitans</name>
    <dbReference type="NCBI Taxonomy" id="1777133"/>
    <lineage>
        <taxon>Bacteria</taxon>
        <taxon>Pseudomonadati</taxon>
        <taxon>Pseudomonadota</taxon>
        <taxon>Betaproteobacteria</taxon>
        <taxon>Burkholderiales</taxon>
        <taxon>Burkholderiaceae</taxon>
        <taxon>Caballeronia</taxon>
    </lineage>
</organism>
<evidence type="ECO:0000256" key="3">
    <source>
        <dbReference type="ARBA" id="ARBA00022448"/>
    </source>
</evidence>
<keyword evidence="4" id="KW-1003">Cell membrane</keyword>
<keyword evidence="3" id="KW-0813">Transport</keyword>
<accession>A0A658QUP6</accession>
<dbReference type="PANTHER" id="PTHR30529:SF3">
    <property type="entry name" value="CYTOCHROME B561 HOMOLOG 1"/>
    <property type="match status" value="1"/>
</dbReference>
<keyword evidence="8" id="KW-0249">Electron transport</keyword>
<dbReference type="RefSeq" id="WP_040050709.1">
    <property type="nucleotide sequence ID" value="NZ_FCNV02000002.1"/>
</dbReference>
<evidence type="ECO:0000256" key="1">
    <source>
        <dbReference type="ARBA" id="ARBA00001970"/>
    </source>
</evidence>
<keyword evidence="9 13" id="KW-1133">Transmembrane helix</keyword>
<evidence type="ECO:0000313" key="16">
    <source>
        <dbReference type="Proteomes" id="UP000198263"/>
    </source>
</evidence>
<dbReference type="GO" id="GO:0009055">
    <property type="term" value="F:electron transfer activity"/>
    <property type="evidence" value="ECO:0007669"/>
    <property type="project" value="InterPro"/>
</dbReference>
<evidence type="ECO:0000313" key="15">
    <source>
        <dbReference type="EMBL" id="SAL23589.1"/>
    </source>
</evidence>
<reference evidence="15 16" key="1">
    <citation type="submission" date="2016-01" db="EMBL/GenBank/DDBJ databases">
        <authorList>
            <person name="Peeters C."/>
        </authorList>
    </citation>
    <scope>NUCLEOTIDE SEQUENCE [LARGE SCALE GENOMIC DNA]</scope>
    <source>
        <strain evidence="15">LMG 29315</strain>
    </source>
</reference>
<dbReference type="Proteomes" id="UP000198263">
    <property type="component" value="Unassembled WGS sequence"/>
</dbReference>
<evidence type="ECO:0000256" key="13">
    <source>
        <dbReference type="SAM" id="Phobius"/>
    </source>
</evidence>
<keyword evidence="16" id="KW-1185">Reference proteome</keyword>